<dbReference type="RefSeq" id="WP_017713637.1">
    <property type="nucleotide sequence ID" value="NZ_KB235941.1"/>
</dbReference>
<organism evidence="1 2">
    <name type="scientific">Prochlorothrix hollandica PCC 9006 = CALU 1027</name>
    <dbReference type="NCBI Taxonomy" id="317619"/>
    <lineage>
        <taxon>Bacteria</taxon>
        <taxon>Bacillati</taxon>
        <taxon>Cyanobacteriota</taxon>
        <taxon>Cyanophyceae</taxon>
        <taxon>Prochlorotrichales</taxon>
        <taxon>Prochlorotrichaceae</taxon>
        <taxon>Prochlorothrix</taxon>
    </lineage>
</organism>
<dbReference type="OrthoDB" id="514810at2"/>
<name>A0A0M2PXB2_PROHO</name>
<protein>
    <submittedName>
        <fullName evidence="1">Uncharacterized protein</fullName>
    </submittedName>
</protein>
<gene>
    <name evidence="1" type="ORF">PROH_01340</name>
</gene>
<evidence type="ECO:0000313" key="2">
    <source>
        <dbReference type="Proteomes" id="UP000034681"/>
    </source>
</evidence>
<keyword evidence="2" id="KW-1185">Reference proteome</keyword>
<reference evidence="1" key="1">
    <citation type="submission" date="2012-04" db="EMBL/GenBank/DDBJ databases">
        <authorList>
            <person name="Borisov I.G."/>
            <person name="Ivanikova N.V."/>
            <person name="Pinevich A.V."/>
        </authorList>
    </citation>
    <scope>NUCLEOTIDE SEQUENCE</scope>
    <source>
        <strain evidence="1">CALU 1027</strain>
    </source>
</reference>
<dbReference type="AlphaFoldDB" id="A0A0M2PXB2"/>
<sequence>MTEPHPFAHLLTASESQQVDAALLTSRDRFSVRVALYGLRILQQVATAEGMPLETLNPDQIQTWLRQDTTATAVVLAQSMEMDDDFQAFWAKLLWSSIKPLQQAAIAAQVPIPALTLPQVIQYFEHQAQPTRSDLGL</sequence>
<comment type="caution">
    <text evidence="1">The sequence shown here is derived from an EMBL/GenBank/DDBJ whole genome shotgun (WGS) entry which is preliminary data.</text>
</comment>
<dbReference type="EMBL" id="AJTX02000002">
    <property type="protein sequence ID" value="KKJ01076.1"/>
    <property type="molecule type" value="Genomic_DNA"/>
</dbReference>
<dbReference type="Proteomes" id="UP000034681">
    <property type="component" value="Unassembled WGS sequence"/>
</dbReference>
<evidence type="ECO:0000313" key="1">
    <source>
        <dbReference type="EMBL" id="KKJ01076.1"/>
    </source>
</evidence>
<accession>A0A0M2PXB2</accession>
<proteinExistence type="predicted"/>